<dbReference type="GO" id="GO:0008270">
    <property type="term" value="F:zinc ion binding"/>
    <property type="evidence" value="ECO:0007669"/>
    <property type="project" value="UniProtKB-KW"/>
</dbReference>
<proteinExistence type="inferred from homology"/>
<feature type="compositionally biased region" description="Basic and acidic residues" evidence="11">
    <location>
        <begin position="567"/>
        <end position="577"/>
    </location>
</feature>
<feature type="compositionally biased region" description="Basic and acidic residues" evidence="11">
    <location>
        <begin position="590"/>
        <end position="599"/>
    </location>
</feature>
<dbReference type="Gene3D" id="3.30.160.60">
    <property type="entry name" value="Classic Zinc Finger"/>
    <property type="match status" value="1"/>
</dbReference>
<evidence type="ECO:0000256" key="7">
    <source>
        <dbReference type="ARBA" id="ARBA00022833"/>
    </source>
</evidence>
<dbReference type="GO" id="GO:0006310">
    <property type="term" value="P:DNA recombination"/>
    <property type="evidence" value="ECO:0007669"/>
    <property type="project" value="InterPro"/>
</dbReference>
<dbReference type="GeneID" id="5891283"/>
<evidence type="ECO:0000256" key="11">
    <source>
        <dbReference type="SAM" id="MobiDB-lite"/>
    </source>
</evidence>
<accession>A9V050</accession>
<feature type="compositionally biased region" description="Polar residues" evidence="11">
    <location>
        <begin position="717"/>
        <end position="727"/>
    </location>
</feature>
<evidence type="ECO:0000256" key="9">
    <source>
        <dbReference type="ARBA" id="ARBA00023242"/>
    </source>
</evidence>
<dbReference type="EMBL" id="CH991552">
    <property type="protein sequence ID" value="EDQ88949.1"/>
    <property type="molecule type" value="Genomic_DNA"/>
</dbReference>
<evidence type="ECO:0000256" key="8">
    <source>
        <dbReference type="ARBA" id="ARBA00023204"/>
    </source>
</evidence>
<dbReference type="InParanoid" id="A9V050"/>
<dbReference type="PROSITE" id="PS51908">
    <property type="entry name" value="ZF_UBZ4"/>
    <property type="match status" value="1"/>
</dbReference>
<feature type="compositionally biased region" description="Polar residues" evidence="11">
    <location>
        <begin position="603"/>
        <end position="612"/>
    </location>
</feature>
<feature type="domain" description="UBZ4-type" evidence="12">
    <location>
        <begin position="536"/>
        <end position="563"/>
    </location>
</feature>
<comment type="subcellular location">
    <subcellularLocation>
        <location evidence="1">Nucleus</location>
    </subcellularLocation>
</comment>
<protein>
    <recommendedName>
        <fullName evidence="12">UBZ4-type domain-containing protein</fullName>
    </recommendedName>
</protein>
<evidence type="ECO:0000256" key="1">
    <source>
        <dbReference type="ARBA" id="ARBA00004123"/>
    </source>
</evidence>
<keyword evidence="3" id="KW-0436">Ligase</keyword>
<dbReference type="GO" id="GO:0035312">
    <property type="term" value="F:5'-3' DNA exonuclease activity"/>
    <property type="evidence" value="ECO:0000318"/>
    <property type="project" value="GO_Central"/>
</dbReference>
<dbReference type="InterPro" id="IPR011084">
    <property type="entry name" value="DRMBL"/>
</dbReference>
<dbReference type="KEGG" id="mbr:MONBRDRAFT_8472"/>
<keyword evidence="7" id="KW-0862">Zinc</keyword>
<keyword evidence="8 10" id="KW-0234">DNA repair</keyword>
<feature type="region of interest" description="Disordered" evidence="11">
    <location>
        <begin position="421"/>
        <end position="534"/>
    </location>
</feature>
<evidence type="ECO:0000256" key="2">
    <source>
        <dbReference type="ARBA" id="ARBA00010304"/>
    </source>
</evidence>
<dbReference type="GO" id="GO:0005634">
    <property type="term" value="C:nucleus"/>
    <property type="evidence" value="ECO:0000318"/>
    <property type="project" value="GO_Central"/>
</dbReference>
<keyword evidence="9" id="KW-0539">Nucleus</keyword>
<dbReference type="GO" id="GO:0003910">
    <property type="term" value="F:DNA ligase (ATP) activity"/>
    <property type="evidence" value="ECO:0007669"/>
    <property type="project" value="InterPro"/>
</dbReference>
<feature type="region of interest" description="Disordered" evidence="11">
    <location>
        <begin position="664"/>
        <end position="756"/>
    </location>
</feature>
<dbReference type="STRING" id="81824.A9V050"/>
<dbReference type="AlphaFoldDB" id="A9V050"/>
<evidence type="ECO:0000256" key="3">
    <source>
        <dbReference type="ARBA" id="ARBA00022598"/>
    </source>
</evidence>
<feature type="compositionally biased region" description="Polar residues" evidence="11">
    <location>
        <begin position="665"/>
        <end position="691"/>
    </location>
</feature>
<sequence length="893" mass="97726">MASSLDPNVVPGTGFLVDCFRDKKKIAAGQKFFLSHYHADHYGGLNDKWAAGPIYASPPTARLVIDFLEVDPKWIHELPFDETHTIDDVEVTLMDANHCPGAAMLLFGVRNQHAPEQRMYHLHTGDCRFHPRMLDHPTLQGIHIENLYLDTTYANPKYTFPPQEDTIEFCARTIAAELEAHRGRTLVLVATYSIGKEKILLRAHELVGARVEVTERKWKMLNHCLPIANLETIFTTEHLPAHVTTTQAASVRIVGWHELGNMAPGGWTFLPDYPKLHEMLDFYASRFDRIVAFYPTGWTYTLSQAVRERQAITASQSHAQTLAEASTEARAHLTARPAVLHAAETKNKVTVYTVPYSEHSSFDELRALVSGIRPTNVVPTVLGGARDTSKQARLRRVTALFADLCNRTKATRAFVQMIQGERQNSLRRRQRSDTTPSLASTASEQDLQEPSDEFDPPTKYKGNGDDKIALPFHPDLEHKPGLAAGQDSKLGPQTRQRACGASEPGALAQTLPQSPAVKKEKLAAQPSPAPKNVSNHVPCPSCGLPVAFAQMNTHLDTCLGSALPHGSPKDSAHRGREPICLSDDEDEEPECAKRGDGAMKVDSASTAGTSSPLMEDDSSSAQDQIAQLRTILGAHALTKSGASRLLVRAHGELDQAVNLFFDETSGLTSPPAQPGTQDTNLTDSPTRQTKPTGKRKQASLLTFFQSPPAKNAKQRAAATSSPRTGATASHHVAPTEAERDVGSEQPPIPNAKPTRAPVPLVASATPADAADTANVGSDDVHYRILANAFEELVATRSRLKITSILADTFRTVLRRTQSSKHPIGDPQVLIAAVYLTTNHIAPSFHGIEPMLGKITRDLGEVMTRLAHKEFQADFKYDGCRAQIHLETPTKLRQ</sequence>
<evidence type="ECO:0000313" key="14">
    <source>
        <dbReference type="Proteomes" id="UP000001357"/>
    </source>
</evidence>
<dbReference type="PANTHER" id="PTHR23240:SF6">
    <property type="entry name" value="DNA CROSS-LINK REPAIR 1A PROTEIN"/>
    <property type="match status" value="1"/>
</dbReference>
<feature type="compositionally biased region" description="Acidic residues" evidence="11">
    <location>
        <begin position="446"/>
        <end position="455"/>
    </location>
</feature>
<dbReference type="InterPro" id="IPR036866">
    <property type="entry name" value="RibonucZ/Hydroxyglut_hydro"/>
</dbReference>
<evidence type="ECO:0000256" key="4">
    <source>
        <dbReference type="ARBA" id="ARBA00022723"/>
    </source>
</evidence>
<evidence type="ECO:0000313" key="13">
    <source>
        <dbReference type="EMBL" id="EDQ88949.1"/>
    </source>
</evidence>
<dbReference type="CDD" id="cd16273">
    <property type="entry name" value="SNM1A-1C-like_MBL-fold"/>
    <property type="match status" value="1"/>
</dbReference>
<gene>
    <name evidence="13" type="ORF">MONBRDRAFT_8472</name>
</gene>
<organism evidence="13 14">
    <name type="scientific">Monosiga brevicollis</name>
    <name type="common">Choanoflagellate</name>
    <dbReference type="NCBI Taxonomy" id="81824"/>
    <lineage>
        <taxon>Eukaryota</taxon>
        <taxon>Choanoflagellata</taxon>
        <taxon>Craspedida</taxon>
        <taxon>Salpingoecidae</taxon>
        <taxon>Monosiga</taxon>
    </lineage>
</organism>
<dbReference type="RefSeq" id="XP_001746054.1">
    <property type="nucleotide sequence ID" value="XM_001746002.1"/>
</dbReference>
<feature type="non-terminal residue" evidence="13">
    <location>
        <position position="893"/>
    </location>
</feature>
<evidence type="ECO:0000256" key="6">
    <source>
        <dbReference type="ARBA" id="ARBA00022771"/>
    </source>
</evidence>
<feature type="compositionally biased region" description="Polar residues" evidence="11">
    <location>
        <begin position="433"/>
        <end position="445"/>
    </location>
</feature>
<feature type="region of interest" description="Disordered" evidence="11">
    <location>
        <begin position="564"/>
        <end position="621"/>
    </location>
</feature>
<dbReference type="SMART" id="SM00734">
    <property type="entry name" value="ZnF_Rad18"/>
    <property type="match status" value="1"/>
</dbReference>
<evidence type="ECO:0000256" key="5">
    <source>
        <dbReference type="ARBA" id="ARBA00022763"/>
    </source>
</evidence>
<dbReference type="SUPFAM" id="SSF117018">
    <property type="entry name" value="ATP-dependent DNA ligase DNA-binding domain"/>
    <property type="match status" value="1"/>
</dbReference>
<dbReference type="PROSITE" id="PS00697">
    <property type="entry name" value="DNA_LIGASE_A1"/>
    <property type="match status" value="1"/>
</dbReference>
<dbReference type="Proteomes" id="UP000001357">
    <property type="component" value="Unassembled WGS sequence"/>
</dbReference>
<dbReference type="Gene3D" id="1.10.3260.10">
    <property type="entry name" value="DNA ligase, ATP-dependent, N-terminal domain"/>
    <property type="match status" value="1"/>
</dbReference>
<reference evidence="13 14" key="1">
    <citation type="journal article" date="2008" name="Nature">
        <title>The genome of the choanoflagellate Monosiga brevicollis and the origin of metazoans.</title>
        <authorList>
            <consortium name="JGI Sequencing"/>
            <person name="King N."/>
            <person name="Westbrook M.J."/>
            <person name="Young S.L."/>
            <person name="Kuo A."/>
            <person name="Abedin M."/>
            <person name="Chapman J."/>
            <person name="Fairclough S."/>
            <person name="Hellsten U."/>
            <person name="Isogai Y."/>
            <person name="Letunic I."/>
            <person name="Marr M."/>
            <person name="Pincus D."/>
            <person name="Putnam N."/>
            <person name="Rokas A."/>
            <person name="Wright K.J."/>
            <person name="Zuzow R."/>
            <person name="Dirks W."/>
            <person name="Good M."/>
            <person name="Goodstein D."/>
            <person name="Lemons D."/>
            <person name="Li W."/>
            <person name="Lyons J.B."/>
            <person name="Morris A."/>
            <person name="Nichols S."/>
            <person name="Richter D.J."/>
            <person name="Salamov A."/>
            <person name="Bork P."/>
            <person name="Lim W.A."/>
            <person name="Manning G."/>
            <person name="Miller W.T."/>
            <person name="McGinnis W."/>
            <person name="Shapiro H."/>
            <person name="Tjian R."/>
            <person name="Grigoriev I.V."/>
            <person name="Rokhsar D."/>
        </authorList>
    </citation>
    <scope>NUCLEOTIDE SEQUENCE [LARGE SCALE GENOMIC DNA]</scope>
    <source>
        <strain evidence="14">MX1 / ATCC 50154</strain>
    </source>
</reference>
<keyword evidence="5 10" id="KW-0227">DNA damage</keyword>
<dbReference type="Pfam" id="PF07522">
    <property type="entry name" value="DRMBL"/>
    <property type="match status" value="1"/>
</dbReference>
<dbReference type="eggNOG" id="KOG1361">
    <property type="taxonomic scope" value="Eukaryota"/>
</dbReference>
<dbReference type="GO" id="GO:0006303">
    <property type="term" value="P:double-strand break repair via nonhomologous end joining"/>
    <property type="evidence" value="ECO:0000318"/>
    <property type="project" value="GO_Central"/>
</dbReference>
<feature type="compositionally biased region" description="Basic and acidic residues" evidence="11">
    <location>
        <begin position="456"/>
        <end position="480"/>
    </location>
</feature>
<comment type="similarity">
    <text evidence="2">Belongs to the DNA repair metallo-beta-lactamase (DRMBL) family.</text>
</comment>
<dbReference type="InterPro" id="IPR016059">
    <property type="entry name" value="DNA_ligase_ATP-dep_CS"/>
</dbReference>
<keyword evidence="14" id="KW-1185">Reference proteome</keyword>
<dbReference type="GO" id="GO:0036297">
    <property type="term" value="P:interstrand cross-link repair"/>
    <property type="evidence" value="ECO:0000318"/>
    <property type="project" value="GO_Central"/>
</dbReference>
<name>A9V050_MONBE</name>
<keyword evidence="4" id="KW-0479">Metal-binding</keyword>
<dbReference type="InterPro" id="IPR006642">
    <property type="entry name" value="Rad18_UBZ4"/>
</dbReference>
<dbReference type="GO" id="GO:0003684">
    <property type="term" value="F:damaged DNA binding"/>
    <property type="evidence" value="ECO:0000318"/>
    <property type="project" value="GO_Central"/>
</dbReference>
<keyword evidence="6 10" id="KW-0863">Zinc-finger</keyword>
<dbReference type="Gene3D" id="3.60.15.10">
    <property type="entry name" value="Ribonuclease Z/Hydroxyacylglutathione hydrolase-like"/>
    <property type="match status" value="1"/>
</dbReference>
<evidence type="ECO:0000259" key="12">
    <source>
        <dbReference type="PROSITE" id="PS51908"/>
    </source>
</evidence>
<evidence type="ECO:0000256" key="10">
    <source>
        <dbReference type="PROSITE-ProRule" id="PRU01256"/>
    </source>
</evidence>
<dbReference type="PANTHER" id="PTHR23240">
    <property type="entry name" value="DNA CROSS-LINK REPAIR PROTEIN PSO2/SNM1-RELATED"/>
    <property type="match status" value="1"/>
</dbReference>
<dbReference type="InterPro" id="IPR036599">
    <property type="entry name" value="DNA_ligase_N_sf"/>
</dbReference>
<dbReference type="Gene3D" id="3.40.50.12650">
    <property type="match status" value="1"/>
</dbReference>
<dbReference type="SUPFAM" id="SSF56281">
    <property type="entry name" value="Metallo-hydrolase/oxidoreductase"/>
    <property type="match status" value="1"/>
</dbReference>